<reference evidence="3" key="1">
    <citation type="submission" date="2018-04" db="EMBL/GenBank/DDBJ databases">
        <authorList>
            <person name="Cornet L."/>
        </authorList>
    </citation>
    <scope>NUCLEOTIDE SEQUENCE [LARGE SCALE GENOMIC DNA]</scope>
</reference>
<comment type="caution">
    <text evidence="2">The sequence shown here is derived from an EMBL/GenBank/DDBJ whole genome shotgun (WGS) entry which is preliminary data.</text>
</comment>
<feature type="transmembrane region" description="Helical" evidence="1">
    <location>
        <begin position="43"/>
        <end position="60"/>
    </location>
</feature>
<proteinExistence type="predicted"/>
<keyword evidence="1" id="KW-0812">Transmembrane</keyword>
<protein>
    <submittedName>
        <fullName evidence="2">Uncharacterized protein</fullName>
    </submittedName>
</protein>
<organism evidence="2 3">
    <name type="scientific">Shackletoniella antarctica</name>
    <dbReference type="NCBI Taxonomy" id="268115"/>
    <lineage>
        <taxon>Bacteria</taxon>
        <taxon>Bacillati</taxon>
        <taxon>Cyanobacteriota</taxon>
        <taxon>Cyanophyceae</taxon>
        <taxon>Oculatellales</taxon>
        <taxon>Oculatellaceae</taxon>
        <taxon>Shackletoniella</taxon>
    </lineage>
</organism>
<evidence type="ECO:0000313" key="2">
    <source>
        <dbReference type="EMBL" id="PZO45475.1"/>
    </source>
</evidence>
<dbReference type="Proteomes" id="UP000249081">
    <property type="component" value="Unassembled WGS sequence"/>
</dbReference>
<keyword evidence="1" id="KW-1133">Transmembrane helix</keyword>
<feature type="transmembrane region" description="Helical" evidence="1">
    <location>
        <begin position="66"/>
        <end position="85"/>
    </location>
</feature>
<gene>
    <name evidence="2" type="ORF">DCF17_01290</name>
</gene>
<sequence length="128" mass="14916">MIMNKLLQSNFTNLDFEIGTLTKLVHRSHKICFLGYAYHPYHIAMDVGTLTLLAFSYWWVYRQPQISFLAFFGAFLSMQAAYFTIRFLKQRIWGVTERSFIQDSILILLPTYKLVSLVFGNAMPTQGM</sequence>
<evidence type="ECO:0000256" key="1">
    <source>
        <dbReference type="SAM" id="Phobius"/>
    </source>
</evidence>
<feature type="transmembrane region" description="Helical" evidence="1">
    <location>
        <begin position="105"/>
        <end position="123"/>
    </location>
</feature>
<dbReference type="AlphaFoldDB" id="A0A2W4YFV4"/>
<name>A0A2W4YFV4_9CYAN</name>
<dbReference type="EMBL" id="QBMN01000005">
    <property type="protein sequence ID" value="PZO45475.1"/>
    <property type="molecule type" value="Genomic_DNA"/>
</dbReference>
<keyword evidence="1" id="KW-0472">Membrane</keyword>
<accession>A0A2W4YFV4</accession>
<evidence type="ECO:0000313" key="3">
    <source>
        <dbReference type="Proteomes" id="UP000249081"/>
    </source>
</evidence>
<reference evidence="2 3" key="2">
    <citation type="submission" date="2018-06" db="EMBL/GenBank/DDBJ databases">
        <title>Metagenomic assembly of (sub)arctic Cyanobacteria and their associated microbiome from non-axenic cultures.</title>
        <authorList>
            <person name="Baurain D."/>
        </authorList>
    </citation>
    <scope>NUCLEOTIDE SEQUENCE [LARGE SCALE GENOMIC DNA]</scope>
    <source>
        <strain evidence="2">ULC041bin1</strain>
    </source>
</reference>